<evidence type="ECO:0000256" key="1">
    <source>
        <dbReference type="ARBA" id="ARBA00008431"/>
    </source>
</evidence>
<accession>A0A9X9LBU1</accession>
<dbReference type="GO" id="GO:0003735">
    <property type="term" value="F:structural constituent of ribosome"/>
    <property type="evidence" value="ECO:0007669"/>
    <property type="project" value="InterPro"/>
</dbReference>
<sequence length="139" mass="16329">MAALRALLKPKIVKKRTKKFIQHQADWYVKIKYNWQKPRGTDIRVRRRFKGQILLPNTGYGSRYRSNQKIKHTQWFLEVSSYSTTSRSLTCYRRATNFTAQRLLTMSPPRTAKPLRDGAAQLGIRVPNPNAWLHSKENE</sequence>
<evidence type="ECO:0000256" key="2">
    <source>
        <dbReference type="ARBA" id="ARBA00022980"/>
    </source>
</evidence>
<dbReference type="GO" id="GO:0006412">
    <property type="term" value="P:translation"/>
    <property type="evidence" value="ECO:0007669"/>
    <property type="project" value="InterPro"/>
</dbReference>
<dbReference type="SUPFAM" id="SSF52042">
    <property type="entry name" value="Ribosomal protein L32e"/>
    <property type="match status" value="1"/>
</dbReference>
<comment type="similarity">
    <text evidence="1">Belongs to the eukaryotic ribosomal protein eL32 family.</text>
</comment>
<reference evidence="5 6" key="1">
    <citation type="submission" date="2018-10" db="EMBL/GenBank/DDBJ databases">
        <authorList>
            <person name="Ekblom R."/>
            <person name="Jareborg N."/>
        </authorList>
    </citation>
    <scope>NUCLEOTIDE SEQUENCE [LARGE SCALE GENOMIC DNA]</scope>
    <source>
        <tissue evidence="5">Muscle</tissue>
    </source>
</reference>
<organism evidence="5 6">
    <name type="scientific">Gulo gulo</name>
    <name type="common">Wolverine</name>
    <name type="synonym">Gluton</name>
    <dbReference type="NCBI Taxonomy" id="48420"/>
    <lineage>
        <taxon>Eukaryota</taxon>
        <taxon>Metazoa</taxon>
        <taxon>Chordata</taxon>
        <taxon>Craniata</taxon>
        <taxon>Vertebrata</taxon>
        <taxon>Euteleostomi</taxon>
        <taxon>Mammalia</taxon>
        <taxon>Eutheria</taxon>
        <taxon>Laurasiatheria</taxon>
        <taxon>Carnivora</taxon>
        <taxon>Caniformia</taxon>
        <taxon>Musteloidea</taxon>
        <taxon>Mustelidae</taxon>
        <taxon>Guloninae</taxon>
        <taxon>Gulo</taxon>
    </lineage>
</organism>
<comment type="caution">
    <text evidence="5">The sequence shown here is derived from an EMBL/GenBank/DDBJ whole genome shotgun (WGS) entry which is preliminary data.</text>
</comment>
<keyword evidence="6" id="KW-1185">Reference proteome</keyword>
<dbReference type="GO" id="GO:0022625">
    <property type="term" value="C:cytosolic large ribosomal subunit"/>
    <property type="evidence" value="ECO:0007669"/>
    <property type="project" value="TreeGrafter"/>
</dbReference>
<dbReference type="PANTHER" id="PTHR23413">
    <property type="entry name" value="60S RIBOSOMAL PROTEIN L32 AND DNA-DIRECTED RNA POLYMERASE II, SUBUNIT N"/>
    <property type="match status" value="1"/>
</dbReference>
<dbReference type="EMBL" id="CYRY02000029">
    <property type="protein sequence ID" value="VCW48634.1"/>
    <property type="molecule type" value="Genomic_DNA"/>
</dbReference>
<dbReference type="Pfam" id="PF01655">
    <property type="entry name" value="Ribosomal_L32e"/>
    <property type="match status" value="1"/>
</dbReference>
<keyword evidence="3" id="KW-0687">Ribonucleoprotein</keyword>
<evidence type="ECO:0000256" key="4">
    <source>
        <dbReference type="ARBA" id="ARBA00035335"/>
    </source>
</evidence>
<dbReference type="Proteomes" id="UP000269945">
    <property type="component" value="Unassembled WGS sequence"/>
</dbReference>
<evidence type="ECO:0000313" key="6">
    <source>
        <dbReference type="Proteomes" id="UP000269945"/>
    </source>
</evidence>
<evidence type="ECO:0000256" key="3">
    <source>
        <dbReference type="ARBA" id="ARBA00023274"/>
    </source>
</evidence>
<keyword evidence="2" id="KW-0689">Ribosomal protein</keyword>
<dbReference type="SMART" id="SM01393">
    <property type="entry name" value="Ribosomal_L32e"/>
    <property type="match status" value="1"/>
</dbReference>
<evidence type="ECO:0000313" key="5">
    <source>
        <dbReference type="EMBL" id="VCW48634.1"/>
    </source>
</evidence>
<name>A0A9X9LBU1_GULGU</name>
<dbReference type="InterPro" id="IPR001515">
    <property type="entry name" value="Ribosomal_eL32"/>
</dbReference>
<proteinExistence type="inferred from homology"/>
<protein>
    <recommendedName>
        <fullName evidence="4">60S ribosomal protein L32</fullName>
    </recommendedName>
</protein>
<dbReference type="InterPro" id="IPR036351">
    <property type="entry name" value="Ribosomal_eL32_sf"/>
</dbReference>
<dbReference type="AlphaFoldDB" id="A0A9X9LBU1"/>
<dbReference type="PANTHER" id="PTHR23413:SF1">
    <property type="entry name" value="RIBOSOMAL PROTEIN L32"/>
    <property type="match status" value="1"/>
</dbReference>
<gene>
    <name evidence="5" type="ORF">BN2614_LOCUS1</name>
</gene>